<dbReference type="AlphaFoldDB" id="A0A1A8XYU2"/>
<protein>
    <submittedName>
        <fullName evidence="1">Uncharacterized protein</fullName>
    </submittedName>
</protein>
<evidence type="ECO:0000313" key="1">
    <source>
        <dbReference type="EMBL" id="SBT10120.1"/>
    </source>
</evidence>
<accession>A0A1A8XYU2</accession>
<name>A0A1A8XYU2_9PROT</name>
<dbReference type="EMBL" id="FLQX01000170">
    <property type="protein sequence ID" value="SBT10120.1"/>
    <property type="molecule type" value="Genomic_DNA"/>
</dbReference>
<organism evidence="1 2">
    <name type="scientific">Candidatus Accumulibacter aalborgensis</name>
    <dbReference type="NCBI Taxonomy" id="1860102"/>
    <lineage>
        <taxon>Bacteria</taxon>
        <taxon>Pseudomonadati</taxon>
        <taxon>Pseudomonadota</taxon>
        <taxon>Betaproteobacteria</taxon>
        <taxon>Candidatus Accumulibacter</taxon>
    </lineage>
</organism>
<keyword evidence="2" id="KW-1185">Reference proteome</keyword>
<gene>
    <name evidence="1" type="ORF">ACCAA_890004</name>
</gene>
<dbReference type="Proteomes" id="UP000199169">
    <property type="component" value="Unassembled WGS sequence"/>
</dbReference>
<dbReference type="STRING" id="1860102.ACCAA_890004"/>
<evidence type="ECO:0000313" key="2">
    <source>
        <dbReference type="Proteomes" id="UP000199169"/>
    </source>
</evidence>
<sequence length="36" mass="4146">MPVSKITVRGERCLVNVVIYPLKQFDNIQAPRNMKS</sequence>
<proteinExistence type="predicted"/>
<reference evidence="1 2" key="1">
    <citation type="submission" date="2016-06" db="EMBL/GenBank/DDBJ databases">
        <authorList>
            <person name="Kjaerup R.B."/>
            <person name="Dalgaard T.S."/>
            <person name="Juul-Madsen H.R."/>
        </authorList>
    </citation>
    <scope>NUCLEOTIDE SEQUENCE [LARGE SCALE GENOMIC DNA]</scope>
    <source>
        <strain evidence="1">3</strain>
    </source>
</reference>